<feature type="region of interest" description="Disordered" evidence="6">
    <location>
        <begin position="62"/>
        <end position="112"/>
    </location>
</feature>
<keyword evidence="3" id="KW-0963">Cytoplasm</keyword>
<dbReference type="Gene3D" id="3.40.50.300">
    <property type="entry name" value="P-loop containing nucleotide triphosphate hydrolases"/>
    <property type="match status" value="2"/>
</dbReference>
<feature type="region of interest" description="Disordered" evidence="6">
    <location>
        <begin position="126"/>
        <end position="160"/>
    </location>
</feature>
<dbReference type="PANTHER" id="PTHR48470:SF1">
    <property type="entry name" value="CELL DIVISION CONTROL PROTEIN 48 C ISOFORM 1"/>
    <property type="match status" value="1"/>
</dbReference>
<evidence type="ECO:0000256" key="5">
    <source>
        <dbReference type="ARBA" id="ARBA00022840"/>
    </source>
</evidence>
<dbReference type="GeneID" id="111020099"/>
<feature type="compositionally biased region" description="Low complexity" evidence="6">
    <location>
        <begin position="128"/>
        <end position="149"/>
    </location>
</feature>
<dbReference type="FunFam" id="3.40.50.300:FF:000365">
    <property type="entry name" value="Ribosome biogenesis ATPase RIX7"/>
    <property type="match status" value="1"/>
</dbReference>
<dbReference type="SMART" id="SM00382">
    <property type="entry name" value="AAA"/>
    <property type="match status" value="2"/>
</dbReference>
<evidence type="ECO:0000259" key="7">
    <source>
        <dbReference type="SMART" id="SM00382"/>
    </source>
</evidence>
<keyword evidence="8" id="KW-1185">Reference proteome</keyword>
<dbReference type="PROSITE" id="PS00674">
    <property type="entry name" value="AAA"/>
    <property type="match status" value="2"/>
</dbReference>
<dbReference type="InterPro" id="IPR003593">
    <property type="entry name" value="AAA+_ATPase"/>
</dbReference>
<organism evidence="8 9">
    <name type="scientific">Momordica charantia</name>
    <name type="common">Bitter gourd</name>
    <name type="synonym">Balsam pear</name>
    <dbReference type="NCBI Taxonomy" id="3673"/>
    <lineage>
        <taxon>Eukaryota</taxon>
        <taxon>Viridiplantae</taxon>
        <taxon>Streptophyta</taxon>
        <taxon>Embryophyta</taxon>
        <taxon>Tracheophyta</taxon>
        <taxon>Spermatophyta</taxon>
        <taxon>Magnoliopsida</taxon>
        <taxon>eudicotyledons</taxon>
        <taxon>Gunneridae</taxon>
        <taxon>Pentapetalae</taxon>
        <taxon>rosids</taxon>
        <taxon>fabids</taxon>
        <taxon>Cucurbitales</taxon>
        <taxon>Cucurbitaceae</taxon>
        <taxon>Momordiceae</taxon>
        <taxon>Momordica</taxon>
    </lineage>
</organism>
<keyword evidence="9" id="KW-0132">Cell division</keyword>
<dbReference type="SUPFAM" id="SSF52540">
    <property type="entry name" value="P-loop containing nucleoside triphosphate hydrolases"/>
    <property type="match status" value="2"/>
</dbReference>
<dbReference type="InterPro" id="IPR003960">
    <property type="entry name" value="ATPase_AAA_CS"/>
</dbReference>
<evidence type="ECO:0000256" key="6">
    <source>
        <dbReference type="SAM" id="MobiDB-lite"/>
    </source>
</evidence>
<evidence type="ECO:0000256" key="2">
    <source>
        <dbReference type="ARBA" id="ARBA00006914"/>
    </source>
</evidence>
<keyword evidence="4" id="KW-0547">Nucleotide-binding</keyword>
<name>A0A6J1DDP8_MOMCH</name>
<dbReference type="GO" id="GO:0016887">
    <property type="term" value="F:ATP hydrolysis activity"/>
    <property type="evidence" value="ECO:0007669"/>
    <property type="project" value="InterPro"/>
</dbReference>
<feature type="region of interest" description="Disordered" evidence="6">
    <location>
        <begin position="216"/>
        <end position="241"/>
    </location>
</feature>
<dbReference type="Gene3D" id="1.10.8.60">
    <property type="match status" value="2"/>
</dbReference>
<dbReference type="PANTHER" id="PTHR48470">
    <property type="entry name" value="CELL DIVISION CONTROL PROTEIN 48 C ISOFORM 1"/>
    <property type="match status" value="1"/>
</dbReference>
<comment type="subcellular location">
    <subcellularLocation>
        <location evidence="1">Cytoplasm</location>
    </subcellularLocation>
</comment>
<dbReference type="GO" id="GO:0005737">
    <property type="term" value="C:cytoplasm"/>
    <property type="evidence" value="ECO:0007669"/>
    <property type="project" value="UniProtKB-SubCell"/>
</dbReference>
<evidence type="ECO:0000256" key="3">
    <source>
        <dbReference type="ARBA" id="ARBA00022490"/>
    </source>
</evidence>
<feature type="domain" description="AAA+ ATPase" evidence="7">
    <location>
        <begin position="276"/>
        <end position="429"/>
    </location>
</feature>
<feature type="compositionally biased region" description="Low complexity" evidence="6">
    <location>
        <begin position="67"/>
        <end position="76"/>
    </location>
</feature>
<evidence type="ECO:0000256" key="1">
    <source>
        <dbReference type="ARBA" id="ARBA00004496"/>
    </source>
</evidence>
<dbReference type="InterPro" id="IPR003959">
    <property type="entry name" value="ATPase_AAA_core"/>
</dbReference>
<dbReference type="GO" id="GO:0051301">
    <property type="term" value="P:cell division"/>
    <property type="evidence" value="ECO:0007669"/>
    <property type="project" value="UniProtKB-KW"/>
</dbReference>
<dbReference type="InterPro" id="IPR027417">
    <property type="entry name" value="P-loop_NTPase"/>
</dbReference>
<dbReference type="InterPro" id="IPR041569">
    <property type="entry name" value="AAA_lid_3"/>
</dbReference>
<keyword evidence="5" id="KW-0067">ATP-binding</keyword>
<sequence>MAGGRSPSVVNRGFLLQRIQSCRHKCPTVDDIVDHLQSTYRDYRGLKKAPFTSIVQQTLDSQLKNCPKSTPSTSTPNSIKRRQLGSEEQDPNCGRESAIQKKKQKKADVSEQRLQSMENMHLRKIQLSSQDDPSSSSSSSSSDSDNSGDGAVSTSEDAIYGEKFEPEFDLMKSMLRTSYIESKKVKPEHLEKSVELEVATDNKVAEKIDVGGNASKGLLKKEDRGSLNGTETGEAKEEGPRFKDLGGMKSVLEELKMEVIVPLYHPQLPQWLGVRPMAGILLHGPPGCGKTKLAHAIANETGVPFYKISATEVVSGVSGASEENIRELFSKAYRTAPSIVFIDEIDAIASKRENLQREMERRIVTQLMTCMDGFHKLVNSADPSSQKDNSNVGPGYVLVIGATNRPDAVDPALRRPGRFDREIVLGVPDENARAEILSVLTSNLRLEGSFDLLKIARATPGFVGADLTALANKAGNLAMKRIIDQRKCELSTDFVDEEYKEDWWKQPWVPEEMEKLAITMTDFEEAIKMVQPSLRREGFSAIPSVKWGDVGGLEQLRAEFDRYVVRRVKYPEDYEGFGVDLETGFLLYGPPGCGKTLIAKAVANEAGANFIHIKGPELLNKYVGESELAVRTLFSRARACSPCILFFDEVDALTTKRGKEGGWVVERLLNQLLIELDGSEQRRGVFVIGATNRPEVMDPAVLRPGRFGKLLYVPLPGPSERGLVLKALGRKKPIDVSVDLLAIGQMEACENFSGADLAALMNEAAMAALEEKLTLIGSNLDSTPSPCTVKMSHFECGLAKISPSVSEKQKQFYEILSKSLKAA</sequence>
<comment type="similarity">
    <text evidence="2">Belongs to the AAA ATPase family.</text>
</comment>
<evidence type="ECO:0000313" key="9">
    <source>
        <dbReference type="RefSeq" id="XP_022152355.1"/>
    </source>
</evidence>
<evidence type="ECO:0000313" key="8">
    <source>
        <dbReference type="Proteomes" id="UP000504603"/>
    </source>
</evidence>
<dbReference type="GO" id="GO:0005524">
    <property type="term" value="F:ATP binding"/>
    <property type="evidence" value="ECO:0007669"/>
    <property type="project" value="UniProtKB-KW"/>
</dbReference>
<reference evidence="9" key="1">
    <citation type="submission" date="2025-08" db="UniProtKB">
        <authorList>
            <consortium name="RefSeq"/>
        </authorList>
    </citation>
    <scope>IDENTIFICATION</scope>
    <source>
        <strain evidence="9">OHB3-1</strain>
    </source>
</reference>
<protein>
    <submittedName>
        <fullName evidence="9">Cell division control protein 48 homolog C</fullName>
    </submittedName>
</protein>
<dbReference type="Pfam" id="PF17862">
    <property type="entry name" value="AAA_lid_3"/>
    <property type="match status" value="2"/>
</dbReference>
<gene>
    <name evidence="9" type="primary">LOC111020099</name>
</gene>
<dbReference type="CDD" id="cd19530">
    <property type="entry name" value="RecA-like_NVL_r2-like"/>
    <property type="match status" value="1"/>
</dbReference>
<dbReference type="OrthoDB" id="27435at2759"/>
<proteinExistence type="inferred from homology"/>
<accession>A0A6J1DDP8</accession>
<dbReference type="KEGG" id="mcha:111020099"/>
<dbReference type="RefSeq" id="XP_022152355.1">
    <property type="nucleotide sequence ID" value="XM_022296663.1"/>
</dbReference>
<evidence type="ECO:0000256" key="4">
    <source>
        <dbReference type="ARBA" id="ARBA00022741"/>
    </source>
</evidence>
<dbReference type="InterPro" id="IPR055278">
    <property type="entry name" value="CDC48c"/>
</dbReference>
<keyword evidence="9" id="KW-0131">Cell cycle</keyword>
<dbReference type="FunFam" id="1.10.8.60:FF:000109">
    <property type="entry name" value="Cell division control protein 48 homolog C"/>
    <property type="match status" value="1"/>
</dbReference>
<dbReference type="Pfam" id="PF00004">
    <property type="entry name" value="AAA"/>
    <property type="match status" value="2"/>
</dbReference>
<dbReference type="AlphaFoldDB" id="A0A6J1DDP8"/>
<feature type="domain" description="AAA+ ATPase" evidence="7">
    <location>
        <begin position="581"/>
        <end position="717"/>
    </location>
</feature>
<dbReference type="FunFam" id="3.40.50.300:FF:000567">
    <property type="entry name" value="ATPase, AAA family protein"/>
    <property type="match status" value="1"/>
</dbReference>
<dbReference type="Proteomes" id="UP000504603">
    <property type="component" value="Unplaced"/>
</dbReference>